<dbReference type="PROSITE" id="PS00498">
    <property type="entry name" value="TYROSINASE_2"/>
    <property type="match status" value="1"/>
</dbReference>
<dbReference type="Proteomes" id="UP001140172">
    <property type="component" value="Unassembled WGS sequence"/>
</dbReference>
<dbReference type="GO" id="GO:0016491">
    <property type="term" value="F:oxidoreductase activity"/>
    <property type="evidence" value="ECO:0007669"/>
    <property type="project" value="InterPro"/>
</dbReference>
<organism evidence="6 7">
    <name type="scientific">Coemansia interrupta</name>
    <dbReference type="NCBI Taxonomy" id="1126814"/>
    <lineage>
        <taxon>Eukaryota</taxon>
        <taxon>Fungi</taxon>
        <taxon>Fungi incertae sedis</taxon>
        <taxon>Zoopagomycota</taxon>
        <taxon>Kickxellomycotina</taxon>
        <taxon>Kickxellomycetes</taxon>
        <taxon>Kickxellales</taxon>
        <taxon>Kickxellaceae</taxon>
        <taxon>Coemansia</taxon>
    </lineage>
</organism>
<keyword evidence="2" id="KW-0186">Copper</keyword>
<dbReference type="PANTHER" id="PTHR11474:SF126">
    <property type="entry name" value="TYROSINASE-LIKE PROTEIN TYR-1-RELATED"/>
    <property type="match status" value="1"/>
</dbReference>
<dbReference type="Gene3D" id="1.10.1280.10">
    <property type="entry name" value="Di-copper center containing domain from catechol oxidase"/>
    <property type="match status" value="1"/>
</dbReference>
<keyword evidence="4" id="KW-0732">Signal</keyword>
<feature type="compositionally biased region" description="Low complexity" evidence="3">
    <location>
        <begin position="304"/>
        <end position="317"/>
    </location>
</feature>
<reference evidence="6" key="1">
    <citation type="submission" date="2022-07" db="EMBL/GenBank/DDBJ databases">
        <title>Phylogenomic reconstructions and comparative analyses of Kickxellomycotina fungi.</title>
        <authorList>
            <person name="Reynolds N.K."/>
            <person name="Stajich J.E."/>
            <person name="Barry K."/>
            <person name="Grigoriev I.V."/>
            <person name="Crous P."/>
            <person name="Smith M.E."/>
        </authorList>
    </citation>
    <scope>NUCLEOTIDE SEQUENCE</scope>
    <source>
        <strain evidence="6">BCRC 34489</strain>
    </source>
</reference>
<dbReference type="GO" id="GO:0046872">
    <property type="term" value="F:metal ion binding"/>
    <property type="evidence" value="ECO:0007669"/>
    <property type="project" value="UniProtKB-KW"/>
</dbReference>
<evidence type="ECO:0000256" key="3">
    <source>
        <dbReference type="SAM" id="MobiDB-lite"/>
    </source>
</evidence>
<feature type="chain" id="PRO_5040939720" description="Tyrosinase copper-binding domain-containing protein" evidence="4">
    <location>
        <begin position="20"/>
        <end position="602"/>
    </location>
</feature>
<proteinExistence type="predicted"/>
<evidence type="ECO:0000256" key="4">
    <source>
        <dbReference type="SAM" id="SignalP"/>
    </source>
</evidence>
<dbReference type="InterPro" id="IPR008922">
    <property type="entry name" value="Di-copper_centre_dom_sf"/>
</dbReference>
<accession>A0A9W8HM54</accession>
<evidence type="ECO:0000256" key="1">
    <source>
        <dbReference type="ARBA" id="ARBA00022723"/>
    </source>
</evidence>
<dbReference type="PANTHER" id="PTHR11474">
    <property type="entry name" value="TYROSINASE FAMILY MEMBER"/>
    <property type="match status" value="1"/>
</dbReference>
<keyword evidence="1" id="KW-0479">Metal-binding</keyword>
<feature type="domain" description="Tyrosinase copper-binding" evidence="5">
    <location>
        <begin position="210"/>
        <end position="221"/>
    </location>
</feature>
<protein>
    <recommendedName>
        <fullName evidence="5">Tyrosinase copper-binding domain-containing protein</fullName>
    </recommendedName>
</protein>
<evidence type="ECO:0000259" key="5">
    <source>
        <dbReference type="PROSITE" id="PS00498"/>
    </source>
</evidence>
<dbReference type="PRINTS" id="PR00092">
    <property type="entry name" value="TYROSINASE"/>
</dbReference>
<evidence type="ECO:0000313" key="7">
    <source>
        <dbReference type="Proteomes" id="UP001140172"/>
    </source>
</evidence>
<dbReference type="Pfam" id="PF00264">
    <property type="entry name" value="Tyrosinase"/>
    <property type="match status" value="1"/>
</dbReference>
<gene>
    <name evidence="6" type="ORF">GGI15_000214</name>
</gene>
<dbReference type="SUPFAM" id="SSF48056">
    <property type="entry name" value="Di-copper centre-containing domain"/>
    <property type="match status" value="1"/>
</dbReference>
<keyword evidence="7" id="KW-1185">Reference proteome</keyword>
<dbReference type="AlphaFoldDB" id="A0A9W8HM54"/>
<sequence length="602" mass="64948">MSKSSILLAALCLSSLVNGQCANPKPRPEIRSLSPDERARFFRALDQLRTNGELDRLSKLHVDNADAIHGHPVFLAFHRLFVNDFAAAINKVDPSLPVPYWDWSLDATNPIASDVFTGDYLGGNGAGPQNCVQNGPFANWQMDIDSPHCLARKFNQGNSIAPFWPPEALLSMQKTCNQYGALSSGIENGCHGAVHLGISGDMSTMFAPNDPFFFLHHGMVDKLWYDWQLMDSSTRFQMYDNVNYNDPSVSSNDPIPGYPNMHVGDVLDPRNGLCYVYVDSGSGAATKRLMQEVDRQSAQRNAISAAGPNGSPSSAATPPTPPASADPRLQLAAPQTMASTMPSPQQQQQIADARNINPASAAIAAAASASGNGNPTAESTAQLNDMTSQISRLSGNSDARAGASAALHNQQVNFLQNTILNGLSGNRGIDMASAILGRHHRFLRRHVNALARRDDAEIKGMGLDDILTGLTTGLLGNQGLLGKDGLVGHLLQGLGHVVEVLPQGLSETLKAVGSIADNVTSDVFNILKLPKVDMSKVPENERRIPYVAKLPDWWYQRNNLNATYANQLHDQMHNMIDGFNSIPGYVSPAVAYYAAKKYGAAK</sequence>
<evidence type="ECO:0000256" key="2">
    <source>
        <dbReference type="ARBA" id="ARBA00023008"/>
    </source>
</evidence>
<dbReference type="EMBL" id="JANBUM010000005">
    <property type="protein sequence ID" value="KAJ2788039.1"/>
    <property type="molecule type" value="Genomic_DNA"/>
</dbReference>
<evidence type="ECO:0000313" key="6">
    <source>
        <dbReference type="EMBL" id="KAJ2788039.1"/>
    </source>
</evidence>
<dbReference type="InterPro" id="IPR050316">
    <property type="entry name" value="Tyrosinase/Hemocyanin"/>
</dbReference>
<dbReference type="InterPro" id="IPR002227">
    <property type="entry name" value="Tyrosinase_Cu-bd"/>
</dbReference>
<comment type="caution">
    <text evidence="6">The sequence shown here is derived from an EMBL/GenBank/DDBJ whole genome shotgun (WGS) entry which is preliminary data.</text>
</comment>
<feature type="region of interest" description="Disordered" evidence="3">
    <location>
        <begin position="292"/>
        <end position="327"/>
    </location>
</feature>
<name>A0A9W8HM54_9FUNG</name>
<feature type="signal peptide" evidence="4">
    <location>
        <begin position="1"/>
        <end position="19"/>
    </location>
</feature>
<dbReference type="OrthoDB" id="6132182at2759"/>